<feature type="compositionally biased region" description="Polar residues" evidence="1">
    <location>
        <begin position="1"/>
        <end position="14"/>
    </location>
</feature>
<feature type="region of interest" description="Disordered" evidence="1">
    <location>
        <begin position="1"/>
        <end position="34"/>
    </location>
</feature>
<feature type="region of interest" description="Disordered" evidence="1">
    <location>
        <begin position="77"/>
        <end position="113"/>
    </location>
</feature>
<evidence type="ECO:0000256" key="1">
    <source>
        <dbReference type="SAM" id="MobiDB-lite"/>
    </source>
</evidence>
<feature type="compositionally biased region" description="Basic and acidic residues" evidence="1">
    <location>
        <begin position="101"/>
        <end position="110"/>
    </location>
</feature>
<keyword evidence="2" id="KW-1185">Reference proteome</keyword>
<evidence type="ECO:0000313" key="3">
    <source>
        <dbReference type="WBParaSite" id="maker-uti_cns_0046010-snap-gene-1.18-mRNA-1"/>
    </source>
</evidence>
<organism evidence="2 3">
    <name type="scientific">Macrostomum lignano</name>
    <dbReference type="NCBI Taxonomy" id="282301"/>
    <lineage>
        <taxon>Eukaryota</taxon>
        <taxon>Metazoa</taxon>
        <taxon>Spiralia</taxon>
        <taxon>Lophotrochozoa</taxon>
        <taxon>Platyhelminthes</taxon>
        <taxon>Rhabditophora</taxon>
        <taxon>Macrostomorpha</taxon>
        <taxon>Macrostomida</taxon>
        <taxon>Macrostomidae</taxon>
        <taxon>Macrostomum</taxon>
    </lineage>
</organism>
<evidence type="ECO:0000313" key="2">
    <source>
        <dbReference type="Proteomes" id="UP000095280"/>
    </source>
</evidence>
<dbReference type="Proteomes" id="UP000095280">
    <property type="component" value="Unplaced"/>
</dbReference>
<sequence>INRNGHSSSNYSNFRSHKMQQREAGRTKQFSTSSVRPAVVAAFSSCVIDLLLPKAHRCGTVGPRAGAGVQEIALPVQGPVPHGVRDGGQSRTVGPPSVGQSRDDLREDHRTHRRARRTGDVMGYVGLGDRKAIKADELFCNQQVCCAVDIKAQLLQVPIF</sequence>
<dbReference type="AlphaFoldDB" id="A0A1I8J6H9"/>
<reference evidence="3" key="1">
    <citation type="submission" date="2016-11" db="UniProtKB">
        <authorList>
            <consortium name="WormBaseParasite"/>
        </authorList>
    </citation>
    <scope>IDENTIFICATION</scope>
</reference>
<dbReference type="WBParaSite" id="maker-uti_cns_0046010-snap-gene-1.18-mRNA-1">
    <property type="protein sequence ID" value="maker-uti_cns_0046010-snap-gene-1.18-mRNA-1"/>
    <property type="gene ID" value="maker-uti_cns_0046010-snap-gene-1.18"/>
</dbReference>
<accession>A0A1I8J6H9</accession>
<protein>
    <submittedName>
        <fullName evidence="3">Os02g0159700 protein</fullName>
    </submittedName>
</protein>
<proteinExistence type="predicted"/>
<name>A0A1I8J6H9_9PLAT</name>